<evidence type="ECO:0000259" key="2">
    <source>
        <dbReference type="Pfam" id="PF25191"/>
    </source>
</evidence>
<evidence type="ECO:0000313" key="4">
    <source>
        <dbReference type="Proteomes" id="UP000253426"/>
    </source>
</evidence>
<comment type="caution">
    <text evidence="3">The sequence shown here is derived from an EMBL/GenBank/DDBJ whole genome shotgun (WGS) entry which is preliminary data.</text>
</comment>
<evidence type="ECO:0000256" key="1">
    <source>
        <dbReference type="SAM" id="Phobius"/>
    </source>
</evidence>
<keyword evidence="1" id="KW-0812">Transmembrane</keyword>
<dbReference type="Pfam" id="PF25191">
    <property type="entry name" value="DUF7832"/>
    <property type="match status" value="1"/>
</dbReference>
<feature type="transmembrane region" description="Helical" evidence="1">
    <location>
        <begin position="195"/>
        <end position="218"/>
    </location>
</feature>
<dbReference type="InterPro" id="IPR057154">
    <property type="entry name" value="DUF7832"/>
</dbReference>
<feature type="transmembrane region" description="Helical" evidence="1">
    <location>
        <begin position="168"/>
        <end position="189"/>
    </location>
</feature>
<feature type="domain" description="DUF7832" evidence="2">
    <location>
        <begin position="19"/>
        <end position="124"/>
    </location>
</feature>
<dbReference type="Proteomes" id="UP000253426">
    <property type="component" value="Unassembled WGS sequence"/>
</dbReference>
<keyword evidence="1" id="KW-0472">Membrane</keyword>
<organism evidence="3 4">
    <name type="scientific">Roseimicrobium gellanilyticum</name>
    <dbReference type="NCBI Taxonomy" id="748857"/>
    <lineage>
        <taxon>Bacteria</taxon>
        <taxon>Pseudomonadati</taxon>
        <taxon>Verrucomicrobiota</taxon>
        <taxon>Verrucomicrobiia</taxon>
        <taxon>Verrucomicrobiales</taxon>
        <taxon>Verrucomicrobiaceae</taxon>
        <taxon>Roseimicrobium</taxon>
    </lineage>
</organism>
<keyword evidence="4" id="KW-1185">Reference proteome</keyword>
<keyword evidence="1" id="KW-1133">Transmembrane helix</keyword>
<dbReference type="EMBL" id="QNRR01000004">
    <property type="protein sequence ID" value="RBP44220.1"/>
    <property type="molecule type" value="Genomic_DNA"/>
</dbReference>
<evidence type="ECO:0000313" key="3">
    <source>
        <dbReference type="EMBL" id="RBP44220.1"/>
    </source>
</evidence>
<gene>
    <name evidence="3" type="ORF">DES53_10439</name>
</gene>
<sequence>MSRVSLEYGGARMAKSIHYDSADWHYDKKFVETGLPDQYSAHHILYFQRWLHERDALTDDFWVEVVEDGPRVFPQDFRAWGDIEFLDYMVKPEWRPFVDAYYSGAYQRDYAATLQGDLPSMYHIPFTDEGGAKLKTVLDERHAQWRENPDRWVKPQTVTQKHPKTSGALVTVGFILLLVLLVVVVGKLFDVVERAIQGTVFQVPVTILLLAMMGWGVWKAFRKKP</sequence>
<reference evidence="3 4" key="1">
    <citation type="submission" date="2018-06" db="EMBL/GenBank/DDBJ databases">
        <title>Genomic Encyclopedia of Type Strains, Phase IV (KMG-IV): sequencing the most valuable type-strain genomes for metagenomic binning, comparative biology and taxonomic classification.</title>
        <authorList>
            <person name="Goeker M."/>
        </authorList>
    </citation>
    <scope>NUCLEOTIDE SEQUENCE [LARGE SCALE GENOMIC DNA]</scope>
    <source>
        <strain evidence="3 4">DSM 25532</strain>
    </source>
</reference>
<proteinExistence type="predicted"/>
<accession>A0A366HP40</accession>
<dbReference type="AlphaFoldDB" id="A0A366HP40"/>
<protein>
    <recommendedName>
        <fullName evidence="2">DUF7832 domain-containing protein</fullName>
    </recommendedName>
</protein>
<name>A0A366HP40_9BACT</name>